<proteinExistence type="predicted"/>
<feature type="non-terminal residue" evidence="2">
    <location>
        <position position="1"/>
    </location>
</feature>
<dbReference type="AlphaFoldDB" id="A0A383AB46"/>
<accession>A0A383AB46</accession>
<reference evidence="2" key="1">
    <citation type="submission" date="2018-05" db="EMBL/GenBank/DDBJ databases">
        <authorList>
            <person name="Lanie J.A."/>
            <person name="Ng W.-L."/>
            <person name="Kazmierczak K.M."/>
            <person name="Andrzejewski T.M."/>
            <person name="Davidsen T.M."/>
            <person name="Wayne K.J."/>
            <person name="Tettelin H."/>
            <person name="Glass J.I."/>
            <person name="Rusch D."/>
            <person name="Podicherti R."/>
            <person name="Tsui H.-C.T."/>
            <person name="Winkler M.E."/>
        </authorList>
    </citation>
    <scope>NUCLEOTIDE SEQUENCE</scope>
</reference>
<name>A0A383AB46_9ZZZZ</name>
<feature type="region of interest" description="Disordered" evidence="1">
    <location>
        <begin position="1"/>
        <end position="23"/>
    </location>
</feature>
<dbReference type="EMBL" id="UINC01190244">
    <property type="protein sequence ID" value="SVE04308.1"/>
    <property type="molecule type" value="Genomic_DNA"/>
</dbReference>
<evidence type="ECO:0000313" key="2">
    <source>
        <dbReference type="EMBL" id="SVE04308.1"/>
    </source>
</evidence>
<gene>
    <name evidence="2" type="ORF">METZ01_LOCUS457162</name>
</gene>
<feature type="compositionally biased region" description="Basic and acidic residues" evidence="1">
    <location>
        <begin position="12"/>
        <end position="23"/>
    </location>
</feature>
<evidence type="ECO:0000256" key="1">
    <source>
        <dbReference type="SAM" id="MobiDB-lite"/>
    </source>
</evidence>
<sequence length="23" mass="2554">TRVILGTPKNSEVSHDEPQDPFS</sequence>
<organism evidence="2">
    <name type="scientific">marine metagenome</name>
    <dbReference type="NCBI Taxonomy" id="408172"/>
    <lineage>
        <taxon>unclassified sequences</taxon>
        <taxon>metagenomes</taxon>
        <taxon>ecological metagenomes</taxon>
    </lineage>
</organism>
<protein>
    <submittedName>
        <fullName evidence="2">Uncharacterized protein</fullName>
    </submittedName>
</protein>